<dbReference type="PANTHER" id="PTHR33171">
    <property type="entry name" value="LAR_N DOMAIN-CONTAINING PROTEIN"/>
    <property type="match status" value="1"/>
</dbReference>
<accession>X1JUR6</accession>
<reference evidence="2" key="1">
    <citation type="journal article" date="2014" name="Front. Microbiol.">
        <title>High frequency of phylogenetically diverse reductive dehalogenase-homologous genes in deep subseafloor sedimentary metagenomes.</title>
        <authorList>
            <person name="Kawai M."/>
            <person name="Futagami T."/>
            <person name="Toyoda A."/>
            <person name="Takaki Y."/>
            <person name="Nishi S."/>
            <person name="Hori S."/>
            <person name="Arai W."/>
            <person name="Tsubouchi T."/>
            <person name="Morono Y."/>
            <person name="Uchiyama I."/>
            <person name="Ito T."/>
            <person name="Fujiyama A."/>
            <person name="Inagaki F."/>
            <person name="Takami H."/>
        </authorList>
    </citation>
    <scope>NUCLEOTIDE SEQUENCE</scope>
    <source>
        <strain evidence="2">Expedition CK06-06</strain>
    </source>
</reference>
<dbReference type="InterPro" id="IPR043166">
    <property type="entry name" value="LarA-like_C"/>
</dbReference>
<protein>
    <recommendedName>
        <fullName evidence="1">Lactate racemase C-terminal domain-containing protein</fullName>
    </recommendedName>
</protein>
<sequence length="162" mass="17684">IPVDRPFDIVVSTAGGFPLDISMYQSVKGIAVAGNIVKEGGDIILLSECIEGLPVYGEYGDIMRLAHSPEKLLTMLNEPGFFMQDQWDAQIQAQLCIHATLHIYSEGLNDQEILQVFGIPCHSIEDTLEELLIKHGPEARIGVLPVGPLTIPYLYDKGPGIA</sequence>
<dbReference type="Pfam" id="PF21113">
    <property type="entry name" value="LarA_C"/>
    <property type="match status" value="1"/>
</dbReference>
<evidence type="ECO:0000259" key="1">
    <source>
        <dbReference type="Pfam" id="PF21113"/>
    </source>
</evidence>
<organism evidence="2">
    <name type="scientific">marine sediment metagenome</name>
    <dbReference type="NCBI Taxonomy" id="412755"/>
    <lineage>
        <taxon>unclassified sequences</taxon>
        <taxon>metagenomes</taxon>
        <taxon>ecological metagenomes</taxon>
    </lineage>
</organism>
<dbReference type="InterPro" id="IPR048520">
    <property type="entry name" value="LarA_C"/>
</dbReference>
<dbReference type="Gene3D" id="3.90.226.30">
    <property type="match status" value="1"/>
</dbReference>
<proteinExistence type="predicted"/>
<dbReference type="EMBL" id="BARU01027374">
    <property type="protein sequence ID" value="GAH73538.1"/>
    <property type="molecule type" value="Genomic_DNA"/>
</dbReference>
<dbReference type="AlphaFoldDB" id="X1JUR6"/>
<gene>
    <name evidence="2" type="ORF">S03H2_43834</name>
</gene>
<comment type="caution">
    <text evidence="2">The sequence shown here is derived from an EMBL/GenBank/DDBJ whole genome shotgun (WGS) entry which is preliminary data.</text>
</comment>
<dbReference type="InterPro" id="IPR048068">
    <property type="entry name" value="LarA-like"/>
</dbReference>
<evidence type="ECO:0000313" key="2">
    <source>
        <dbReference type="EMBL" id="GAH73538.1"/>
    </source>
</evidence>
<feature type="domain" description="Lactate racemase C-terminal" evidence="1">
    <location>
        <begin position="6"/>
        <end position="147"/>
    </location>
</feature>
<feature type="non-terminal residue" evidence="2">
    <location>
        <position position="1"/>
    </location>
</feature>
<dbReference type="PANTHER" id="PTHR33171:SF17">
    <property type="entry name" value="LARA-LIKE N-TERMINAL DOMAIN-CONTAINING PROTEIN"/>
    <property type="match status" value="1"/>
</dbReference>
<name>X1JUR6_9ZZZZ</name>